<dbReference type="RefSeq" id="WP_425308909.1">
    <property type="nucleotide sequence ID" value="NZ_CP154795.1"/>
</dbReference>
<reference evidence="4 5" key="1">
    <citation type="submission" date="2024-04" db="EMBL/GenBank/DDBJ databases">
        <title>Isolation of an actinomycete strain from pig manure.</title>
        <authorList>
            <person name="Gong T."/>
            <person name="Yu Z."/>
            <person name="An M."/>
            <person name="Wei C."/>
            <person name="Yang W."/>
            <person name="Liu L."/>
        </authorList>
    </citation>
    <scope>NUCLEOTIDE SEQUENCE [LARGE SCALE GENOMIC DNA]</scope>
    <source>
        <strain evidence="4 5">ZF39</strain>
    </source>
</reference>
<evidence type="ECO:0000256" key="1">
    <source>
        <dbReference type="SAM" id="MobiDB-lite"/>
    </source>
</evidence>
<evidence type="ECO:0000259" key="3">
    <source>
        <dbReference type="Pfam" id="PF02371"/>
    </source>
</evidence>
<keyword evidence="5" id="KW-1185">Reference proteome</keyword>
<evidence type="ECO:0000259" key="2">
    <source>
        <dbReference type="Pfam" id="PF01548"/>
    </source>
</evidence>
<organism evidence="4 5">
    <name type="scientific">Ammonicoccus fulvus</name>
    <dbReference type="NCBI Taxonomy" id="3138240"/>
    <lineage>
        <taxon>Bacteria</taxon>
        <taxon>Bacillati</taxon>
        <taxon>Actinomycetota</taxon>
        <taxon>Actinomycetes</taxon>
        <taxon>Propionibacteriales</taxon>
        <taxon>Propionibacteriaceae</taxon>
        <taxon>Ammonicoccus</taxon>
    </lineage>
</organism>
<dbReference type="InterPro" id="IPR003346">
    <property type="entry name" value="Transposase_20"/>
</dbReference>
<dbReference type="Pfam" id="PF01548">
    <property type="entry name" value="DEDD_Tnp_IS110"/>
    <property type="match status" value="1"/>
</dbReference>
<feature type="domain" description="Transposase IS116/IS110/IS902 C-terminal" evidence="3">
    <location>
        <begin position="147"/>
        <end position="231"/>
    </location>
</feature>
<feature type="domain" description="Transposase IS110-like N-terminal" evidence="2">
    <location>
        <begin position="6"/>
        <end position="84"/>
    </location>
</feature>
<dbReference type="EMBL" id="CP154795">
    <property type="protein sequence ID" value="XAN07449.1"/>
    <property type="molecule type" value="Genomic_DNA"/>
</dbReference>
<evidence type="ECO:0000313" key="5">
    <source>
        <dbReference type="Proteomes" id="UP001442841"/>
    </source>
</evidence>
<feature type="region of interest" description="Disordered" evidence="1">
    <location>
        <begin position="266"/>
        <end position="314"/>
    </location>
</feature>
<dbReference type="PANTHER" id="PTHR33055">
    <property type="entry name" value="TRANSPOSASE FOR INSERTION SEQUENCE ELEMENT IS1111A"/>
    <property type="match status" value="1"/>
</dbReference>
<proteinExistence type="predicted"/>
<sequence length="314" mass="34638">MTQITYTENLTSSRVYATGNARKTDDTDAHAIALAGVRVDQLRPVVPDETRTVLRILSDRRRALATDRTRTVAQLHHLLSELIPGGAPTRLSATRATALVQSVRARTASQKMLKRMARELIDDIRRIDQRKHALDLEITELVDTTGTRLMELCGIGPLGAASLLVEVGDITRFPTKAHFASWNGTAPIDASSGAHTRHRLSRAGNRRINSVLHTMGQTQRRLKIPEALKCYNQHHHGTHDELKAMRALKRRLSDIIYRTMINDALDTTRTGPGGHQDHDSHSSAAGSQPHTDSSDKPLHGPATNQPKPPLKHAS</sequence>
<dbReference type="InterPro" id="IPR002525">
    <property type="entry name" value="Transp_IS110-like_N"/>
</dbReference>
<dbReference type="Proteomes" id="UP001442841">
    <property type="component" value="Chromosome"/>
</dbReference>
<gene>
    <name evidence="4" type="ORF">AADG42_09145</name>
</gene>
<evidence type="ECO:0000313" key="4">
    <source>
        <dbReference type="EMBL" id="XAN07449.1"/>
    </source>
</evidence>
<protein>
    <submittedName>
        <fullName evidence="4">IS110 family transposase</fullName>
    </submittedName>
</protein>
<dbReference type="NCBIfam" id="NF033542">
    <property type="entry name" value="transpos_IS110"/>
    <property type="match status" value="1"/>
</dbReference>
<feature type="compositionally biased region" description="Polar residues" evidence="1">
    <location>
        <begin position="282"/>
        <end position="291"/>
    </location>
</feature>
<dbReference type="Pfam" id="PF02371">
    <property type="entry name" value="Transposase_20"/>
    <property type="match status" value="1"/>
</dbReference>
<dbReference type="PANTHER" id="PTHR33055:SF16">
    <property type="entry name" value="TRANSPOSASE FOR INSERTION SEQUENCE ELEMENT IS1547"/>
    <property type="match status" value="1"/>
</dbReference>
<name>A0ABZ3FQV2_9ACTN</name>
<accession>A0ABZ3FQV2</accession>
<dbReference type="InterPro" id="IPR047650">
    <property type="entry name" value="Transpos_IS110"/>
</dbReference>